<dbReference type="Pfam" id="PF00353">
    <property type="entry name" value="HemolysinCabind"/>
    <property type="match status" value="6"/>
</dbReference>
<dbReference type="SUPFAM" id="SSF51261">
    <property type="entry name" value="Duplicated hybrid motif"/>
    <property type="match status" value="1"/>
</dbReference>
<dbReference type="STRING" id="74348.SAMN04488523_10752"/>
<dbReference type="PANTHER" id="PTHR38340">
    <property type="entry name" value="S-LAYER PROTEIN"/>
    <property type="match status" value="1"/>
</dbReference>
<sequence length="1635" mass="169182">MPIDPRFIATGFRHPLGDGLTTPANDGDGYYVAFGFNEPNAAIGNSRHLGVDWNGEGGGDSDLGERVNAIGNGEVRAVVSHQGGATTGFGNYVVIRHHLPQQITLNGETVTYVNSLYAHLDSVTGLTVGQAVSMGQQIGTLGKSGFADLAHLHLEVTLGDVLPTVDDGYNPAGAPAGWVDPVAFVEAHGTPQFSDEPMKVGSEILVNTTTTDDQTYPAAAMLSDGRFVVVWDDNSQTGSDISGHAIRAQLFDDNGVKIDGEFLVNSTTYGDQRLSTVTTLNDGRFVVAWEDKSGTGGDTSGYAIRAQLFEANGTKTGSEFLVNTMTYGDQRFPSITALSDGHFVAAWTDVSEFRGSRSVWDIHAQMFDASGTKIGDEIVVNTRTYDLQRAPTITGLNEGGFVVAWDDWNVGDGDTSGGSVRAQVFDSQGAKAGSEFLVNSSTHDWQSSPAAATLSDGSFVLAWEDRSQTGPDTSGGSVRAQIFDVSGQKKGDEFLVNTTTVSQQSDPTIAALSDGRFVIAWHDDSQLDGETYSFSIRAQVFNADGNKSGSELLVNTTTNSDQFCPTVTALENGRFVVAWHDFSQTGGDSSGTSIRAQIFDASGLVGATQPDSILWGETTTHTLAVAGTVSGAIEQDGINGPTPHIDKDWFQVALQGGTAYTFDGSANVSTSDSLDAIALRLYLDNSTSVTQLVEGAMPGFTFTAPGTGSTTYYLAVSAGGTGDWMNDTGAYQVSLTANGPGVSPNRSPMATATNATADVGTSIALTDLFTFRDLDGAEDIASFVVQDRTPGGGHLTFNGGAQASNTLFERPIAELSQWRFVVGREADQIGFNAIDQAGAFNQSAAATVTPTQTVTVPASAEDLFAEMEGGNKITTLATFASAAYEKYSHSMSELASLGWNFLNGSSGLPGFTDNYYKSASILDSLSGKGTAIAAESPDGKSLVIAFKGTDSLPSVDGLLDWINNLTGITKHYSLFDLLLSNLDFASYDNIYVTGHSLGAAMAQQLMLDPEFGFSDNPRVESVVFANPGFVPASVFDPFQNNKDRMVNIAIQGDPVAEIGQVGRVAGDRYLLDHLLPASAGWHGMDWYLAGARYMDGSAFSKSIEMQSENGARDLQELQVRLDWLDGDPWIGTLPSSSVVTPTEIIFGPYPGTTQPSDTWSVSVSPSVAGSTPTVIYNAPQYTNTELYVSTTSAGQVAFQDALGVVQFLAAEYGSAAFQASPGASLTVKIASLVGTTILDNTVYFEGGGRNDSVDAAEAERRLVAQGGEGNDTLIGGSSNDKIEGGEGDDLIGGGSGGDIVMGNGGHDSIYGGLGNDFIAGGEDNDLIFGVAGLNTIYTGWGSDTVHGGIGADDIFGAGTGTNQIFGNDGDDTIRAGDGGDLIGGGAGNDTLLGSVGNDTIYGGTDNDLIGGGAGNDQIFGSAGLNTIYTGLGNDTVQGGTGADNIFGAGDSASANEMAGNDGNDTIRAGAGNDTIAGGAGDDQIFGGAGNNTIYLGLGNDFVGGGAGNDVIVAGAGTNQIFGGLGNDTVFAGFGRDVISGGPGADVFVFNSVAQAGIGTGRDVITDFKVGADKINLDPLNLTFIGAAAFSEAGQVAYLVGGSTGFLVGDIDGDGAADFAIEITGAPSISTGDLFL</sequence>
<organism evidence="4 5">
    <name type="scientific">Sulfitobacter brevis</name>
    <dbReference type="NCBI Taxonomy" id="74348"/>
    <lineage>
        <taxon>Bacteria</taxon>
        <taxon>Pseudomonadati</taxon>
        <taxon>Pseudomonadota</taxon>
        <taxon>Alphaproteobacteria</taxon>
        <taxon>Rhodobacterales</taxon>
        <taxon>Roseobacteraceae</taxon>
        <taxon>Sulfitobacter</taxon>
    </lineage>
</organism>
<dbReference type="InterPro" id="IPR016047">
    <property type="entry name" value="M23ase_b-sheet_dom"/>
</dbReference>
<dbReference type="PRINTS" id="PR00313">
    <property type="entry name" value="CABNDNGRPT"/>
</dbReference>
<keyword evidence="2" id="KW-0964">Secreted</keyword>
<dbReference type="PROSITE" id="PS00330">
    <property type="entry name" value="HEMOLYSIN_CALCIUM"/>
    <property type="match status" value="3"/>
</dbReference>
<dbReference type="InterPro" id="IPR001343">
    <property type="entry name" value="Hemolysn_Ca-bd"/>
</dbReference>
<name>A0A1I2ADV6_9RHOB</name>
<protein>
    <submittedName>
        <fullName evidence="4">Ca2+-binding protein, RTX toxin-related</fullName>
    </submittedName>
</protein>
<dbReference type="GO" id="GO:0005509">
    <property type="term" value="F:calcium ion binding"/>
    <property type="evidence" value="ECO:0007669"/>
    <property type="project" value="InterPro"/>
</dbReference>
<dbReference type="Pfam" id="PF01551">
    <property type="entry name" value="Peptidase_M23"/>
    <property type="match status" value="1"/>
</dbReference>
<dbReference type="EMBL" id="FOMW01000007">
    <property type="protein sequence ID" value="SFE41999.1"/>
    <property type="molecule type" value="Genomic_DNA"/>
</dbReference>
<dbReference type="Proteomes" id="UP000198977">
    <property type="component" value="Unassembled WGS sequence"/>
</dbReference>
<dbReference type="GO" id="GO:0005576">
    <property type="term" value="C:extracellular region"/>
    <property type="evidence" value="ECO:0007669"/>
    <property type="project" value="UniProtKB-SubCell"/>
</dbReference>
<dbReference type="OrthoDB" id="7766606at2"/>
<evidence type="ECO:0000313" key="4">
    <source>
        <dbReference type="EMBL" id="SFE41999.1"/>
    </source>
</evidence>
<reference evidence="4 5" key="1">
    <citation type="submission" date="2016-10" db="EMBL/GenBank/DDBJ databases">
        <authorList>
            <person name="de Groot N.N."/>
        </authorList>
    </citation>
    <scope>NUCLEOTIDE SEQUENCE [LARGE SCALE GENOMIC DNA]</scope>
    <source>
        <strain evidence="4 5">DSM 11443</strain>
    </source>
</reference>
<comment type="subcellular location">
    <subcellularLocation>
        <location evidence="1">Secreted</location>
    </subcellularLocation>
</comment>
<dbReference type="SUPFAM" id="SSF53474">
    <property type="entry name" value="alpha/beta-Hydrolases"/>
    <property type="match status" value="1"/>
</dbReference>
<gene>
    <name evidence="4" type="ORF">SAMN04488523_10752</name>
</gene>
<accession>A0A1I2ADV6</accession>
<dbReference type="Gene3D" id="2.60.120.380">
    <property type="match status" value="1"/>
</dbReference>
<feature type="domain" description="M23ase beta-sheet core" evidence="3">
    <location>
        <begin position="62"/>
        <end position="157"/>
    </location>
</feature>
<evidence type="ECO:0000259" key="3">
    <source>
        <dbReference type="Pfam" id="PF01551"/>
    </source>
</evidence>
<evidence type="ECO:0000256" key="2">
    <source>
        <dbReference type="ARBA" id="ARBA00022525"/>
    </source>
</evidence>
<dbReference type="InterPro" id="IPR018511">
    <property type="entry name" value="Hemolysin-typ_Ca-bd_CS"/>
</dbReference>
<dbReference type="SUPFAM" id="SSF51120">
    <property type="entry name" value="beta-Roll"/>
    <property type="match status" value="2"/>
</dbReference>
<dbReference type="InterPro" id="IPR011049">
    <property type="entry name" value="Serralysin-like_metalloprot_C"/>
</dbReference>
<dbReference type="Gene3D" id="3.40.50.1820">
    <property type="entry name" value="alpha/beta hydrolase"/>
    <property type="match status" value="1"/>
</dbReference>
<dbReference type="InterPro" id="IPR011055">
    <property type="entry name" value="Dup_hybrid_motif"/>
</dbReference>
<dbReference type="InterPro" id="IPR050557">
    <property type="entry name" value="RTX_toxin/Mannuronan_C5-epim"/>
</dbReference>
<dbReference type="InterPro" id="IPR029058">
    <property type="entry name" value="AB_hydrolase_fold"/>
</dbReference>
<dbReference type="Gene3D" id="2.70.70.10">
    <property type="entry name" value="Glucose Permease (Domain IIA)"/>
    <property type="match status" value="1"/>
</dbReference>
<dbReference type="Gene3D" id="2.150.10.10">
    <property type="entry name" value="Serralysin-like metalloprotease, C-terminal"/>
    <property type="match status" value="5"/>
</dbReference>
<evidence type="ECO:0000256" key="1">
    <source>
        <dbReference type="ARBA" id="ARBA00004613"/>
    </source>
</evidence>
<dbReference type="RefSeq" id="WP_093923896.1">
    <property type="nucleotide sequence ID" value="NZ_FOMW01000007.1"/>
</dbReference>
<keyword evidence="5" id="KW-1185">Reference proteome</keyword>
<evidence type="ECO:0000313" key="5">
    <source>
        <dbReference type="Proteomes" id="UP000198977"/>
    </source>
</evidence>
<proteinExistence type="predicted"/>
<dbReference type="CDD" id="cd12797">
    <property type="entry name" value="M23_peptidase"/>
    <property type="match status" value="1"/>
</dbReference>
<dbReference type="PANTHER" id="PTHR38340:SF1">
    <property type="entry name" value="S-LAYER PROTEIN"/>
    <property type="match status" value="1"/>
</dbReference>